<keyword evidence="3" id="KW-1185">Reference proteome</keyword>
<gene>
    <name evidence="2" type="ORF">H010_01980</name>
</gene>
<reference evidence="2" key="1">
    <citation type="submission" date="2013-01" db="EMBL/GenBank/DDBJ databases">
        <title>Genome draft of Hydrogenophaga taeniospiralis 2K1.</title>
        <authorList>
            <person name="Gomila M."/>
            <person name="Lalucat J."/>
        </authorList>
    </citation>
    <scope>NUCLEOTIDE SEQUENCE</scope>
    <source>
        <strain evidence="2">CCUG 15921</strain>
    </source>
</reference>
<feature type="region of interest" description="Disordered" evidence="1">
    <location>
        <begin position="71"/>
        <end position="167"/>
    </location>
</feature>
<dbReference type="EMBL" id="AOGK01000001">
    <property type="protein sequence ID" value="MDG5974003.1"/>
    <property type="molecule type" value="Genomic_DNA"/>
</dbReference>
<evidence type="ECO:0000256" key="1">
    <source>
        <dbReference type="SAM" id="MobiDB-lite"/>
    </source>
</evidence>
<feature type="compositionally biased region" description="Low complexity" evidence="1">
    <location>
        <begin position="82"/>
        <end position="108"/>
    </location>
</feature>
<organism evidence="2 3">
    <name type="scientific">Hydrogenophaga taeniospiralis CCUG 15921</name>
    <dbReference type="NCBI Taxonomy" id="1281780"/>
    <lineage>
        <taxon>Bacteria</taxon>
        <taxon>Pseudomonadati</taxon>
        <taxon>Pseudomonadota</taxon>
        <taxon>Betaproteobacteria</taxon>
        <taxon>Burkholderiales</taxon>
        <taxon>Comamonadaceae</taxon>
        <taxon>Hydrogenophaga</taxon>
    </lineage>
</organism>
<proteinExistence type="predicted"/>
<protein>
    <submittedName>
        <fullName evidence="2">Uncharacterized protein</fullName>
    </submittedName>
</protein>
<dbReference type="Proteomes" id="UP001152876">
    <property type="component" value="Unassembled WGS sequence"/>
</dbReference>
<dbReference type="AlphaFoldDB" id="A0A9X4NMN4"/>
<name>A0A9X4NMN4_9BURK</name>
<accession>A0A9X4NMN4</accession>
<evidence type="ECO:0000313" key="3">
    <source>
        <dbReference type="Proteomes" id="UP001152876"/>
    </source>
</evidence>
<comment type="caution">
    <text evidence="2">The sequence shown here is derived from an EMBL/GenBank/DDBJ whole genome shotgun (WGS) entry which is preliminary data.</text>
</comment>
<feature type="compositionally biased region" description="Low complexity" evidence="1">
    <location>
        <begin position="115"/>
        <end position="154"/>
    </location>
</feature>
<evidence type="ECO:0000313" key="2">
    <source>
        <dbReference type="EMBL" id="MDG5974003.1"/>
    </source>
</evidence>
<sequence length="167" mass="16740">MASKNSTKNQKLVRDSFTIPKAEYAIIDLLKTRAIALGTSVKKSELLRAGLTMLKGLNDGAFKSALAAVPTLKTGRPSAQGKSATKASTKAAPPTPTAAIPAAPTAAKPVPPKASPTATKTTAKAAAPKAAVKTAAKPAAKAAPRKPALPAVKTPAKKAASKSKVAA</sequence>
<dbReference type="RefSeq" id="WP_174545179.1">
    <property type="nucleotide sequence ID" value="NZ_AOGK01000001.1"/>
</dbReference>